<evidence type="ECO:0000256" key="2">
    <source>
        <dbReference type="ARBA" id="ARBA00022692"/>
    </source>
</evidence>
<gene>
    <name evidence="6" type="ORF">C7B43_02145</name>
</gene>
<reference evidence="6 7" key="1">
    <citation type="journal article" date="2014" name="BMC Genomics">
        <title>Comparison of environmental and isolate Sulfobacillus genomes reveals diverse carbon, sulfur, nitrogen, and hydrogen metabolisms.</title>
        <authorList>
            <person name="Justice N.B."/>
            <person name="Norman A."/>
            <person name="Brown C.T."/>
            <person name="Singh A."/>
            <person name="Thomas B.C."/>
            <person name="Banfield J.F."/>
        </authorList>
    </citation>
    <scope>NUCLEOTIDE SEQUENCE [LARGE SCALE GENOMIC DNA]</scope>
    <source>
        <strain evidence="6">AMDSBA1</strain>
    </source>
</reference>
<evidence type="ECO:0000256" key="5">
    <source>
        <dbReference type="HAMAP-Rule" id="MF_01874"/>
    </source>
</evidence>
<comment type="caution">
    <text evidence="5">Lacks conserved residue(s) required for the propagation of feature annotation.</text>
</comment>
<keyword evidence="2 5" id="KW-0812">Transmembrane</keyword>
<keyword evidence="4 5" id="KW-0472">Membrane</keyword>
<dbReference type="HAMAP" id="MF_01874">
    <property type="entry name" value="UPF0756"/>
    <property type="match status" value="1"/>
</dbReference>
<sequence length="156" mass="16982">MFTTETVGLLFILILGMWARSHLVAASATILLGIRFMRMSFLYPVLERRAVEMGLLFLTVGMLVPFAVGKVNMKEVFHGFLTVPGILAVIGGAVATNLNGRGLQLLADNSHLMFGLIVGSILGIVFWGGIPVGPLMAAGTTYLMLQVIEWMTRLMR</sequence>
<protein>
    <recommendedName>
        <fullName evidence="5">UPF0756 membrane protein C7B43_02145</fullName>
    </recommendedName>
</protein>
<dbReference type="GO" id="GO:0005886">
    <property type="term" value="C:plasma membrane"/>
    <property type="evidence" value="ECO:0007669"/>
    <property type="project" value="UniProtKB-SubCell"/>
</dbReference>
<evidence type="ECO:0000256" key="1">
    <source>
        <dbReference type="ARBA" id="ARBA00022475"/>
    </source>
</evidence>
<feature type="transmembrane region" description="Helical" evidence="5">
    <location>
        <begin position="112"/>
        <end position="145"/>
    </location>
</feature>
<feature type="transmembrane region" description="Helical" evidence="5">
    <location>
        <begin position="80"/>
        <end position="100"/>
    </location>
</feature>
<evidence type="ECO:0000313" key="6">
    <source>
        <dbReference type="EMBL" id="PSR31519.1"/>
    </source>
</evidence>
<organism evidence="6 7">
    <name type="scientific">Sulfobacillus benefaciens</name>
    <dbReference type="NCBI Taxonomy" id="453960"/>
    <lineage>
        <taxon>Bacteria</taxon>
        <taxon>Bacillati</taxon>
        <taxon>Bacillota</taxon>
        <taxon>Clostridia</taxon>
        <taxon>Eubacteriales</taxon>
        <taxon>Clostridiales Family XVII. Incertae Sedis</taxon>
        <taxon>Sulfobacillus</taxon>
    </lineage>
</organism>
<keyword evidence="3 5" id="KW-1133">Transmembrane helix</keyword>
<dbReference type="PANTHER" id="PTHR38452:SF1">
    <property type="entry name" value="UPF0756 MEMBRANE PROTEIN YEAL"/>
    <property type="match status" value="1"/>
</dbReference>
<name>A0A2T2XAK6_9FIRM</name>
<comment type="similarity">
    <text evidence="5">Belongs to the UPF0756 family.</text>
</comment>
<dbReference type="AlphaFoldDB" id="A0A2T2XAK6"/>
<evidence type="ECO:0000256" key="4">
    <source>
        <dbReference type="ARBA" id="ARBA00023136"/>
    </source>
</evidence>
<feature type="transmembrane region" description="Helical" evidence="5">
    <location>
        <begin position="50"/>
        <end position="68"/>
    </location>
</feature>
<dbReference type="InterPro" id="IPR007382">
    <property type="entry name" value="UPF0756_TM"/>
</dbReference>
<proteinExistence type="inferred from homology"/>
<comment type="subcellular location">
    <subcellularLocation>
        <location evidence="5">Cell membrane</location>
        <topology evidence="5">Multi-pass membrane protein</topology>
    </subcellularLocation>
</comment>
<accession>A0A2T2XAK6</accession>
<comment type="caution">
    <text evidence="6">The sequence shown here is derived from an EMBL/GenBank/DDBJ whole genome shotgun (WGS) entry which is preliminary data.</text>
</comment>
<dbReference type="PANTHER" id="PTHR38452">
    <property type="entry name" value="UPF0756 MEMBRANE PROTEIN YEAL"/>
    <property type="match status" value="1"/>
</dbReference>
<dbReference type="Pfam" id="PF04284">
    <property type="entry name" value="DUF441"/>
    <property type="match status" value="1"/>
</dbReference>
<dbReference type="Proteomes" id="UP000242699">
    <property type="component" value="Unassembled WGS sequence"/>
</dbReference>
<keyword evidence="1 5" id="KW-1003">Cell membrane</keyword>
<evidence type="ECO:0000313" key="7">
    <source>
        <dbReference type="Proteomes" id="UP000242699"/>
    </source>
</evidence>
<dbReference type="EMBL" id="PXYT01000002">
    <property type="protein sequence ID" value="PSR31519.1"/>
    <property type="molecule type" value="Genomic_DNA"/>
</dbReference>
<evidence type="ECO:0000256" key="3">
    <source>
        <dbReference type="ARBA" id="ARBA00022989"/>
    </source>
</evidence>